<dbReference type="AlphaFoldDB" id="A0A2T7UEA0"/>
<dbReference type="EMBL" id="LFYT02000009">
    <property type="protein sequence ID" value="PVE43026.1"/>
    <property type="molecule type" value="Genomic_DNA"/>
</dbReference>
<dbReference type="NCBIfam" id="TIGR01841">
    <property type="entry name" value="phasin"/>
    <property type="match status" value="1"/>
</dbReference>
<protein>
    <submittedName>
        <fullName evidence="2">Phasin (PHA-granule associated protein)</fullName>
    </submittedName>
</protein>
<evidence type="ECO:0000259" key="1">
    <source>
        <dbReference type="Pfam" id="PF09361"/>
    </source>
</evidence>
<organism evidence="2 3">
    <name type="scientific">Limnohabitans planktonicus II-D5</name>
    <dbReference type="NCBI Taxonomy" id="1293045"/>
    <lineage>
        <taxon>Bacteria</taxon>
        <taxon>Pseudomonadati</taxon>
        <taxon>Pseudomonadota</taxon>
        <taxon>Betaproteobacteria</taxon>
        <taxon>Burkholderiales</taxon>
        <taxon>Comamonadaceae</taxon>
        <taxon>Limnohabitans</taxon>
    </lineage>
</organism>
<dbReference type="Pfam" id="PF09361">
    <property type="entry name" value="Phasin_2"/>
    <property type="match status" value="1"/>
</dbReference>
<comment type="caution">
    <text evidence="2">The sequence shown here is derived from an EMBL/GenBank/DDBJ whole genome shotgun (WGS) entry which is preliminary data.</text>
</comment>
<evidence type="ECO:0000313" key="2">
    <source>
        <dbReference type="EMBL" id="PVE43026.1"/>
    </source>
</evidence>
<dbReference type="InterPro" id="IPR010127">
    <property type="entry name" value="Phasin_subfam-1"/>
</dbReference>
<dbReference type="Proteomes" id="UP000037507">
    <property type="component" value="Unassembled WGS sequence"/>
</dbReference>
<accession>A0A2T7UEA0</accession>
<keyword evidence="3" id="KW-1185">Reference proteome</keyword>
<reference evidence="2" key="1">
    <citation type="submission" date="2017-04" db="EMBL/GenBank/DDBJ databases">
        <title>Unexpected and diverse lifestyles within the genus Limnohabitans.</title>
        <authorList>
            <person name="Kasalicky V."/>
            <person name="Mehrshad M."/>
            <person name="Andrei S.-A."/>
            <person name="Salcher M."/>
            <person name="Kratochvilova H."/>
            <person name="Simek K."/>
            <person name="Ghai R."/>
        </authorList>
    </citation>
    <scope>NUCLEOTIDE SEQUENCE [LARGE SCALE GENOMIC DNA]</scope>
    <source>
        <strain evidence="2">II-D5</strain>
    </source>
</reference>
<sequence length="185" mass="18968">MNFNAEQFAATQQANLAAAADLSQTAFAGFERLVELNMAAGKAAVGESFANMQAMIAAKTPQDLLAVQAALVQPAFEKSVSYGRHLAEIAQSTGGEFTKAVESKMAESEQAVKSLVENSLKNAPAGSDAAVAVIKSAFEASQNAAETLKKVAKQAADSAESNLKAATAQAEASVKAAMSKAKAKA</sequence>
<feature type="domain" description="Phasin" evidence="1">
    <location>
        <begin position="6"/>
        <end position="104"/>
    </location>
</feature>
<gene>
    <name evidence="2" type="ORF">H663_009705</name>
</gene>
<dbReference type="InterPro" id="IPR018968">
    <property type="entry name" value="Phasin"/>
</dbReference>
<name>A0A2T7UEA0_9BURK</name>
<dbReference type="STRING" id="1293045.H663_01520"/>
<dbReference type="OrthoDB" id="5298576at2"/>
<evidence type="ECO:0000313" key="3">
    <source>
        <dbReference type="Proteomes" id="UP000037507"/>
    </source>
</evidence>
<proteinExistence type="predicted"/>
<dbReference type="RefSeq" id="WP_053169428.1">
    <property type="nucleotide sequence ID" value="NZ_LFYT02000009.1"/>
</dbReference>